<dbReference type="InterPro" id="IPR013212">
    <property type="entry name" value="Mad3/Bub1_I"/>
</dbReference>
<dbReference type="GO" id="GO:0032991">
    <property type="term" value="C:protein-containing complex"/>
    <property type="evidence" value="ECO:0007669"/>
    <property type="project" value="UniProtKB-ARBA"/>
</dbReference>
<dbReference type="GO" id="GO:0007094">
    <property type="term" value="P:mitotic spindle assembly checkpoint signaling"/>
    <property type="evidence" value="ECO:0007669"/>
    <property type="project" value="InterPro"/>
</dbReference>
<dbReference type="OrthoDB" id="248495at2759"/>
<evidence type="ECO:0000259" key="2">
    <source>
        <dbReference type="PROSITE" id="PS51489"/>
    </source>
</evidence>
<dbReference type="PROSITE" id="PS51489">
    <property type="entry name" value="BUB1_N"/>
    <property type="match status" value="1"/>
</dbReference>
<protein>
    <submittedName>
        <fullName evidence="4">Aste57867_14123 protein</fullName>
    </submittedName>
</protein>
<feature type="compositionally biased region" description="Polar residues" evidence="1">
    <location>
        <begin position="246"/>
        <end position="257"/>
    </location>
</feature>
<dbReference type="InterPro" id="IPR015661">
    <property type="entry name" value="Bub1/Mad3"/>
</dbReference>
<dbReference type="FunFam" id="1.25.40.430:FF:000003">
    <property type="entry name" value="Checkpoint serine/threonine-protein kinase BUB1"/>
    <property type="match status" value="1"/>
</dbReference>
<dbReference type="SMART" id="SM00777">
    <property type="entry name" value="Mad3_BUB1_I"/>
    <property type="match status" value="1"/>
</dbReference>
<reference evidence="4 5" key="1">
    <citation type="submission" date="2019-03" db="EMBL/GenBank/DDBJ databases">
        <authorList>
            <person name="Gaulin E."/>
            <person name="Dumas B."/>
        </authorList>
    </citation>
    <scope>NUCLEOTIDE SEQUENCE [LARGE SCALE GENOMIC DNA]</scope>
    <source>
        <strain evidence="4">CBS 568.67</strain>
    </source>
</reference>
<sequence length="528" mass="60371">MASEEAFAWELAKENVVPLSRGRNVEKLNVALAQSHSSKRETMLQQTEKELNDKISAYKGDDPIKNWLEYYKWVQENFPSDTTKMILVLERATQALESTRRYRNDIRYMKLWVTYADKAEKPFEIFQFLHKSKIGDKLALFYIAWAFLSEKRGKIKDAETIYNRGFLKKAEPLDVLQKKYDEFNRRASQKWLHSAEDADHSDPYQAPYWSANHFGTVNNESAQGNDAIPLGNLTNSIRQENLGASLTIYTEQNPSNTSRDEYRGKSDYGRPMQFSVEPETANTTNSRNSSWPRREATTGRSAPQHNGVSSVPIYVDGINEERRSKKRTFSSVEHDATLSQHKPKSCEVFRFCQNNVCNTTGTELCFEEARAQKFLSLNRIKTKQNAFLVNPSDEVTPCRSNTASFNELQAACNEDITINTKLALDDINDMFQSPQEQPKSALPVWVPKTEEPIVRKLLFSSNCEADDRVPDNQFNENFTEQVEEQKESPLKKNLGGNQSTAPSHKEAGPSKSRRVTYKDILGFSFSGR</sequence>
<name>A0A485L1I7_9STRA</name>
<evidence type="ECO:0000313" key="5">
    <source>
        <dbReference type="Proteomes" id="UP000332933"/>
    </source>
</evidence>
<feature type="compositionally biased region" description="Polar residues" evidence="1">
    <location>
        <begin position="280"/>
        <end position="291"/>
    </location>
</feature>
<evidence type="ECO:0000313" key="4">
    <source>
        <dbReference type="EMBL" id="VFT90950.1"/>
    </source>
</evidence>
<evidence type="ECO:0000313" key="3">
    <source>
        <dbReference type="EMBL" id="KAF0695023.1"/>
    </source>
</evidence>
<accession>A0A485L1I7</accession>
<dbReference type="EMBL" id="VJMH01005522">
    <property type="protein sequence ID" value="KAF0695023.1"/>
    <property type="molecule type" value="Genomic_DNA"/>
</dbReference>
<dbReference type="PANTHER" id="PTHR14030:SF4">
    <property type="entry name" value="BUB1 KINASE, ISOFORM A-RELATED"/>
    <property type="match status" value="1"/>
</dbReference>
<evidence type="ECO:0000256" key="1">
    <source>
        <dbReference type="SAM" id="MobiDB-lite"/>
    </source>
</evidence>
<gene>
    <name evidence="4" type="primary">Aste57867_14123</name>
    <name evidence="3" type="ORF">As57867_014072</name>
    <name evidence="4" type="ORF">ASTE57867_14123</name>
</gene>
<dbReference type="PANTHER" id="PTHR14030">
    <property type="entry name" value="MITOTIC CHECKPOINT SERINE/THREONINE-PROTEIN KINASE BUB1"/>
    <property type="match status" value="1"/>
</dbReference>
<dbReference type="EMBL" id="CAADRA010005543">
    <property type="protein sequence ID" value="VFT90950.1"/>
    <property type="molecule type" value="Genomic_DNA"/>
</dbReference>
<dbReference type="GO" id="GO:0051754">
    <property type="term" value="P:meiotic sister chromatid cohesion, centromeric"/>
    <property type="evidence" value="ECO:0007669"/>
    <property type="project" value="TreeGrafter"/>
</dbReference>
<dbReference type="GO" id="GO:0004672">
    <property type="term" value="F:protein kinase activity"/>
    <property type="evidence" value="ECO:0007669"/>
    <property type="project" value="TreeGrafter"/>
</dbReference>
<feature type="compositionally biased region" description="Basic and acidic residues" evidence="1">
    <location>
        <begin position="258"/>
        <end position="268"/>
    </location>
</feature>
<reference evidence="3" key="2">
    <citation type="submission" date="2019-06" db="EMBL/GenBank/DDBJ databases">
        <title>Genomics analysis of Aphanomyces spp. identifies a new class of oomycete effector associated with host adaptation.</title>
        <authorList>
            <person name="Gaulin E."/>
        </authorList>
    </citation>
    <scope>NUCLEOTIDE SEQUENCE</scope>
    <source>
        <strain evidence="3">CBS 578.67</strain>
    </source>
</reference>
<proteinExistence type="predicted"/>
<keyword evidence="5" id="KW-1185">Reference proteome</keyword>
<organism evidence="4 5">
    <name type="scientific">Aphanomyces stellatus</name>
    <dbReference type="NCBI Taxonomy" id="120398"/>
    <lineage>
        <taxon>Eukaryota</taxon>
        <taxon>Sar</taxon>
        <taxon>Stramenopiles</taxon>
        <taxon>Oomycota</taxon>
        <taxon>Saprolegniomycetes</taxon>
        <taxon>Saprolegniales</taxon>
        <taxon>Verrucalvaceae</taxon>
        <taxon>Aphanomyces</taxon>
    </lineage>
</organism>
<feature type="compositionally biased region" description="Polar residues" evidence="1">
    <location>
        <begin position="298"/>
        <end position="309"/>
    </location>
</feature>
<feature type="domain" description="BUB1 N-terminal" evidence="2">
    <location>
        <begin position="51"/>
        <end position="207"/>
    </location>
</feature>
<dbReference type="Gene3D" id="1.25.40.430">
    <property type="match status" value="1"/>
</dbReference>
<dbReference type="Pfam" id="PF08311">
    <property type="entry name" value="Mad3_BUB1_I"/>
    <property type="match status" value="1"/>
</dbReference>
<feature type="region of interest" description="Disordered" evidence="1">
    <location>
        <begin position="246"/>
        <end position="315"/>
    </location>
</feature>
<dbReference type="AlphaFoldDB" id="A0A485L1I7"/>
<dbReference type="Proteomes" id="UP000332933">
    <property type="component" value="Unassembled WGS sequence"/>
</dbReference>
<feature type="region of interest" description="Disordered" evidence="1">
    <location>
        <begin position="480"/>
        <end position="515"/>
    </location>
</feature>